<dbReference type="GO" id="GO:0004519">
    <property type="term" value="F:endonuclease activity"/>
    <property type="evidence" value="ECO:0007669"/>
    <property type="project" value="UniProtKB-KW"/>
</dbReference>
<keyword evidence="3" id="KW-0540">Nuclease</keyword>
<evidence type="ECO:0000259" key="2">
    <source>
        <dbReference type="Pfam" id="PF05685"/>
    </source>
</evidence>
<dbReference type="RefSeq" id="WP_413255329.1">
    <property type="nucleotide sequence ID" value="NZ_JBHFNS010000013.1"/>
</dbReference>
<keyword evidence="3" id="KW-0255">Endonuclease</keyword>
<sequence length="275" mass="31749">MTTTVQTPVPQLAITWPLLPDDFILPDDPVENTDQPLLAAALRQPLTPFPELCQDALIVSNFALCAAIDAKIICKAPDWMYVRPVQPWRKTPPRRSYTPHTEGTIPQVVMEFLSATYGEEYSVESTENIGKWFFYEKVIQVPRYVIFRPNTGRIEVYSLESGHYKAQEPDESGRYFIPGLDLFLGVWEGAHEDRTGYWLRWWDAQGNLLLWSEEQREAERLRAEAESQRAEAERQRAEAERQRAQEAQALLAQERERSQSLLAKLREMGIDPEQL</sequence>
<dbReference type="Gene3D" id="3.90.1570.10">
    <property type="entry name" value="tt1808, chain A"/>
    <property type="match status" value="1"/>
</dbReference>
<feature type="domain" description="Putative restriction endonuclease" evidence="2">
    <location>
        <begin position="75"/>
        <end position="178"/>
    </location>
</feature>
<dbReference type="Pfam" id="PF05685">
    <property type="entry name" value="Uma2"/>
    <property type="match status" value="1"/>
</dbReference>
<comment type="caution">
    <text evidence="3">The sequence shown here is derived from an EMBL/GenBank/DDBJ whole genome shotgun (WGS) entry which is preliminary data.</text>
</comment>
<feature type="compositionally biased region" description="Basic and acidic residues" evidence="1">
    <location>
        <begin position="225"/>
        <end position="244"/>
    </location>
</feature>
<accession>A0ABV4Y688</accession>
<keyword evidence="3" id="KW-0378">Hydrolase</keyword>
<gene>
    <name evidence="3" type="ORF">ACE1B6_00800</name>
</gene>
<dbReference type="Proteomes" id="UP001576776">
    <property type="component" value="Unassembled WGS sequence"/>
</dbReference>
<evidence type="ECO:0000256" key="1">
    <source>
        <dbReference type="SAM" id="MobiDB-lite"/>
    </source>
</evidence>
<proteinExistence type="predicted"/>
<dbReference type="InterPro" id="IPR008538">
    <property type="entry name" value="Uma2"/>
</dbReference>
<dbReference type="EMBL" id="JBHFNS010000013">
    <property type="protein sequence ID" value="MFB2933794.1"/>
    <property type="molecule type" value="Genomic_DNA"/>
</dbReference>
<dbReference type="PANTHER" id="PTHR33352">
    <property type="entry name" value="SLR1095 PROTEIN"/>
    <property type="match status" value="1"/>
</dbReference>
<evidence type="ECO:0000313" key="4">
    <source>
        <dbReference type="Proteomes" id="UP001576776"/>
    </source>
</evidence>
<protein>
    <submittedName>
        <fullName evidence="3">Uma2 family endonuclease</fullName>
    </submittedName>
</protein>
<reference evidence="3 4" key="1">
    <citation type="submission" date="2024-09" db="EMBL/GenBank/DDBJ databases">
        <title>Floridaenema gen nov. (Aerosakkonemataceae, Aerosakkonematales ord. nov., Cyanobacteria) from benthic tropical and subtropical fresh waters, with the description of four new species.</title>
        <authorList>
            <person name="Moretto J.A."/>
            <person name="Berthold D.E."/>
            <person name="Lefler F.W."/>
            <person name="Huang I.-S."/>
            <person name="Laughinghouse H. IV."/>
        </authorList>
    </citation>
    <scope>NUCLEOTIDE SEQUENCE [LARGE SCALE GENOMIC DNA]</scope>
    <source>
        <strain evidence="3 4">BLCC-F154</strain>
    </source>
</reference>
<keyword evidence="4" id="KW-1185">Reference proteome</keyword>
<dbReference type="PANTHER" id="PTHR33352:SF3">
    <property type="entry name" value="SLR1612 PROTEIN"/>
    <property type="match status" value="1"/>
</dbReference>
<name>A0ABV4Y688_9CYAN</name>
<evidence type="ECO:0000313" key="3">
    <source>
        <dbReference type="EMBL" id="MFB2933794.1"/>
    </source>
</evidence>
<organism evidence="3 4">
    <name type="scientific">Floridaenema fluviatile BLCC-F154</name>
    <dbReference type="NCBI Taxonomy" id="3153640"/>
    <lineage>
        <taxon>Bacteria</taxon>
        <taxon>Bacillati</taxon>
        <taxon>Cyanobacteriota</taxon>
        <taxon>Cyanophyceae</taxon>
        <taxon>Oscillatoriophycideae</taxon>
        <taxon>Aerosakkonematales</taxon>
        <taxon>Aerosakkonemataceae</taxon>
        <taxon>Floridanema</taxon>
        <taxon>Floridanema fluviatile</taxon>
    </lineage>
</organism>
<feature type="region of interest" description="Disordered" evidence="1">
    <location>
        <begin position="225"/>
        <end position="250"/>
    </location>
</feature>
<dbReference type="InterPro" id="IPR012296">
    <property type="entry name" value="Nuclease_put_TT1808"/>
</dbReference>